<dbReference type="Proteomes" id="UP000230000">
    <property type="component" value="Unassembled WGS sequence"/>
</dbReference>
<organism evidence="2 3">
    <name type="scientific">Thermoflavifilum aggregans</name>
    <dbReference type="NCBI Taxonomy" id="454188"/>
    <lineage>
        <taxon>Bacteria</taxon>
        <taxon>Pseudomonadati</taxon>
        <taxon>Bacteroidota</taxon>
        <taxon>Chitinophagia</taxon>
        <taxon>Chitinophagales</taxon>
        <taxon>Chitinophagaceae</taxon>
        <taxon>Thermoflavifilum</taxon>
    </lineage>
</organism>
<gene>
    <name evidence="2" type="ORF">BXY57_2036</name>
</gene>
<dbReference type="OrthoDB" id="1100725at2"/>
<evidence type="ECO:0000256" key="1">
    <source>
        <dbReference type="SAM" id="MobiDB-lite"/>
    </source>
</evidence>
<comment type="caution">
    <text evidence="2">The sequence shown here is derived from an EMBL/GenBank/DDBJ whole genome shotgun (WGS) entry which is preliminary data.</text>
</comment>
<proteinExistence type="predicted"/>
<evidence type="ECO:0000313" key="3">
    <source>
        <dbReference type="Proteomes" id="UP000230000"/>
    </source>
</evidence>
<protein>
    <submittedName>
        <fullName evidence="2">Uncharacterized protein</fullName>
    </submittedName>
</protein>
<accession>A0A2M9CWY5</accession>
<name>A0A2M9CWY5_9BACT</name>
<sequence>MSIPSEIDALIDQLQQLKQQQAELTSLLNCTHALYQQLLQAITSQHLQAATIRPQRIAVIPPTRQPAERTPVPASVPAPEPIPTPEPEVSTEPTPLVQEINERIGIKNPSLNDRLKQPATELAEKLSHAPVPDLRKAIGINDRFLFISELFANDHQSYDQAIETLNSCTSWDEARQWIADHLQTRYQWKENDPTAEAFYAIVKKRFSAR</sequence>
<reference evidence="2 3" key="1">
    <citation type="submission" date="2017-11" db="EMBL/GenBank/DDBJ databases">
        <title>Genomic Encyclopedia of Archaeal and Bacterial Type Strains, Phase II (KMG-II): From Individual Species to Whole Genera.</title>
        <authorList>
            <person name="Goeker M."/>
        </authorList>
    </citation>
    <scope>NUCLEOTIDE SEQUENCE [LARGE SCALE GENOMIC DNA]</scope>
    <source>
        <strain evidence="2 3">DSM 27268</strain>
    </source>
</reference>
<dbReference type="AlphaFoldDB" id="A0A2M9CWY5"/>
<dbReference type="RefSeq" id="WP_100314905.1">
    <property type="nucleotide sequence ID" value="NZ_PGFG01000001.1"/>
</dbReference>
<evidence type="ECO:0000313" key="2">
    <source>
        <dbReference type="EMBL" id="PJJ76421.1"/>
    </source>
</evidence>
<feature type="region of interest" description="Disordered" evidence="1">
    <location>
        <begin position="63"/>
        <end position="93"/>
    </location>
</feature>
<dbReference type="EMBL" id="PGFG01000001">
    <property type="protein sequence ID" value="PJJ76421.1"/>
    <property type="molecule type" value="Genomic_DNA"/>
</dbReference>
<keyword evidence="3" id="KW-1185">Reference proteome</keyword>
<feature type="compositionally biased region" description="Pro residues" evidence="1">
    <location>
        <begin position="74"/>
        <end position="86"/>
    </location>
</feature>